<dbReference type="Proteomes" id="UP000628736">
    <property type="component" value="Unassembled WGS sequence"/>
</dbReference>
<keyword evidence="1" id="KW-1133">Transmembrane helix</keyword>
<evidence type="ECO:0000313" key="2">
    <source>
        <dbReference type="EMBL" id="MBC5722858.1"/>
    </source>
</evidence>
<feature type="transmembrane region" description="Helical" evidence="1">
    <location>
        <begin position="20"/>
        <end position="43"/>
    </location>
</feature>
<evidence type="ECO:0000256" key="1">
    <source>
        <dbReference type="SAM" id="Phobius"/>
    </source>
</evidence>
<organism evidence="2 3">
    <name type="scientific">Flintibacter hominis</name>
    <dbReference type="NCBI Taxonomy" id="2763048"/>
    <lineage>
        <taxon>Bacteria</taxon>
        <taxon>Bacillati</taxon>
        <taxon>Bacillota</taxon>
        <taxon>Clostridia</taxon>
        <taxon>Eubacteriales</taxon>
        <taxon>Flintibacter</taxon>
    </lineage>
</organism>
<keyword evidence="3" id="KW-1185">Reference proteome</keyword>
<sequence length="76" mass="8335">MDSMKYEIAGLAVMTAAAFLYGPEVGSFVFSLSILIEGIVCLIKFRGNRWLALMLLVMVVLGSVFTVREFVGLLSE</sequence>
<accession>A0A8J6M771</accession>
<gene>
    <name evidence="2" type="ORF">H8S11_08550</name>
</gene>
<comment type="caution">
    <text evidence="2">The sequence shown here is derived from an EMBL/GenBank/DDBJ whole genome shotgun (WGS) entry which is preliminary data.</text>
</comment>
<proteinExistence type="predicted"/>
<dbReference type="RefSeq" id="WP_186852849.1">
    <property type="nucleotide sequence ID" value="NZ_JACOPO010000005.1"/>
</dbReference>
<evidence type="ECO:0000313" key="3">
    <source>
        <dbReference type="Proteomes" id="UP000628736"/>
    </source>
</evidence>
<dbReference type="AlphaFoldDB" id="A0A8J6M771"/>
<feature type="transmembrane region" description="Helical" evidence="1">
    <location>
        <begin position="50"/>
        <end position="71"/>
    </location>
</feature>
<protein>
    <submittedName>
        <fullName evidence="2">Uncharacterized protein</fullName>
    </submittedName>
</protein>
<reference evidence="2" key="1">
    <citation type="submission" date="2020-08" db="EMBL/GenBank/DDBJ databases">
        <title>Genome public.</title>
        <authorList>
            <person name="Liu C."/>
            <person name="Sun Q."/>
        </authorList>
    </citation>
    <scope>NUCLEOTIDE SEQUENCE</scope>
    <source>
        <strain evidence="2">NSJ-23</strain>
    </source>
</reference>
<name>A0A8J6M771_9FIRM</name>
<dbReference type="EMBL" id="JACOPO010000005">
    <property type="protein sequence ID" value="MBC5722858.1"/>
    <property type="molecule type" value="Genomic_DNA"/>
</dbReference>
<keyword evidence="1" id="KW-0812">Transmembrane</keyword>
<keyword evidence="1" id="KW-0472">Membrane</keyword>